<evidence type="ECO:0000313" key="2">
    <source>
        <dbReference type="EMBL" id="MCY1006816.1"/>
    </source>
</evidence>
<evidence type="ECO:0000256" key="1">
    <source>
        <dbReference type="SAM" id="MobiDB-lite"/>
    </source>
</evidence>
<dbReference type="Proteomes" id="UP001150924">
    <property type="component" value="Unassembled WGS sequence"/>
</dbReference>
<keyword evidence="3" id="KW-1185">Reference proteome</keyword>
<organism evidence="2 3">
    <name type="scientific">Nannocystis pusilla</name>
    <dbReference type="NCBI Taxonomy" id="889268"/>
    <lineage>
        <taxon>Bacteria</taxon>
        <taxon>Pseudomonadati</taxon>
        <taxon>Myxococcota</taxon>
        <taxon>Polyangia</taxon>
        <taxon>Nannocystales</taxon>
        <taxon>Nannocystaceae</taxon>
        <taxon>Nannocystis</taxon>
    </lineage>
</organism>
<dbReference type="RefSeq" id="WP_267769218.1">
    <property type="nucleotide sequence ID" value="NZ_JAPNKE010000002.1"/>
</dbReference>
<protein>
    <submittedName>
        <fullName evidence="2">Uncharacterized protein</fullName>
    </submittedName>
</protein>
<accession>A0A9X3EUF7</accession>
<feature type="compositionally biased region" description="Basic and acidic residues" evidence="1">
    <location>
        <begin position="33"/>
        <end position="51"/>
    </location>
</feature>
<sequence length="299" mass="32129">MAVLAAESRGAEAGRPGLVRADERGGQQATGEEGARARRMTSERHEGDLVRRQTGATLHRGHCFTADKMHGRVMRRMSRSFSVPCPRAGASLLGLSLLMPLLAGCPDSEAKFEEFLDNTKDDRDFMPPPPPDVMPAEADISGDFLLAVSTVISPDLPLQFIATNTLTTDEMGNTLLAACLQPLSLMQGKVNVPREPIGDPLCYSDIPVADGKFDIDAGLVKVTGAANPVTGADIEATLRMVATIIDEKFFCGDIEGDLSVPFALDLKGSTFAAMRLEDPAMLPLDVTKNCKRDSVRDKE</sequence>
<feature type="region of interest" description="Disordered" evidence="1">
    <location>
        <begin position="1"/>
        <end position="54"/>
    </location>
</feature>
<dbReference type="EMBL" id="JAPNKE010000002">
    <property type="protein sequence ID" value="MCY1006816.1"/>
    <property type="molecule type" value="Genomic_DNA"/>
</dbReference>
<proteinExistence type="predicted"/>
<dbReference type="AlphaFoldDB" id="A0A9X3EUF7"/>
<name>A0A9X3EUF7_9BACT</name>
<reference evidence="2" key="1">
    <citation type="submission" date="2022-11" db="EMBL/GenBank/DDBJ databases">
        <title>Minimal conservation of predation-associated metabolite biosynthetic gene clusters underscores biosynthetic potential of Myxococcota including descriptions for ten novel species: Archangium lansinium sp. nov., Myxococcus landrumus sp. nov., Nannocystis bai.</title>
        <authorList>
            <person name="Ahearne A."/>
            <person name="Stevens C."/>
            <person name="Phillips K."/>
        </authorList>
    </citation>
    <scope>NUCLEOTIDE SEQUENCE</scope>
    <source>
        <strain evidence="2">Na p29</strain>
    </source>
</reference>
<comment type="caution">
    <text evidence="2">The sequence shown here is derived from an EMBL/GenBank/DDBJ whole genome shotgun (WGS) entry which is preliminary data.</text>
</comment>
<gene>
    <name evidence="2" type="ORF">OV079_14895</name>
</gene>
<evidence type="ECO:0000313" key="3">
    <source>
        <dbReference type="Proteomes" id="UP001150924"/>
    </source>
</evidence>